<keyword evidence="2" id="KW-1185">Reference proteome</keyword>
<dbReference type="AlphaFoldDB" id="A0A915I3W3"/>
<reference evidence="3" key="1">
    <citation type="submission" date="2022-11" db="UniProtKB">
        <authorList>
            <consortium name="WormBaseParasite"/>
        </authorList>
    </citation>
    <scope>IDENTIFICATION</scope>
</reference>
<organism evidence="2 3">
    <name type="scientific">Romanomermis culicivorax</name>
    <name type="common">Nematode worm</name>
    <dbReference type="NCBI Taxonomy" id="13658"/>
    <lineage>
        <taxon>Eukaryota</taxon>
        <taxon>Metazoa</taxon>
        <taxon>Ecdysozoa</taxon>
        <taxon>Nematoda</taxon>
        <taxon>Enoplea</taxon>
        <taxon>Dorylaimia</taxon>
        <taxon>Mermithida</taxon>
        <taxon>Mermithoidea</taxon>
        <taxon>Mermithidae</taxon>
        <taxon>Romanomermis</taxon>
    </lineage>
</organism>
<feature type="region of interest" description="Disordered" evidence="1">
    <location>
        <begin position="1"/>
        <end position="36"/>
    </location>
</feature>
<name>A0A915I3W3_ROMCU</name>
<proteinExistence type="predicted"/>
<feature type="compositionally biased region" description="Polar residues" evidence="1">
    <location>
        <begin position="1"/>
        <end position="11"/>
    </location>
</feature>
<evidence type="ECO:0000313" key="2">
    <source>
        <dbReference type="Proteomes" id="UP000887565"/>
    </source>
</evidence>
<dbReference type="WBParaSite" id="nRc.2.0.1.t08823-RA">
    <property type="protein sequence ID" value="nRc.2.0.1.t08823-RA"/>
    <property type="gene ID" value="nRc.2.0.1.g08823"/>
</dbReference>
<accession>A0A915I3W3</accession>
<evidence type="ECO:0000313" key="3">
    <source>
        <dbReference type="WBParaSite" id="nRc.2.0.1.t08823-RA"/>
    </source>
</evidence>
<dbReference type="Proteomes" id="UP000887565">
    <property type="component" value="Unplaced"/>
</dbReference>
<sequence length="36" mass="3763">MGPSTLYSTVQGAGKKEGNRPVVSRLKTSESKIGAK</sequence>
<protein>
    <submittedName>
        <fullName evidence="3">Uncharacterized protein</fullName>
    </submittedName>
</protein>
<evidence type="ECO:0000256" key="1">
    <source>
        <dbReference type="SAM" id="MobiDB-lite"/>
    </source>
</evidence>